<dbReference type="Proteomes" id="UP000604001">
    <property type="component" value="Unassembled WGS sequence"/>
</dbReference>
<dbReference type="EMBL" id="JACMYC010000001">
    <property type="protein sequence ID" value="MBC2958772.1"/>
    <property type="molecule type" value="Genomic_DNA"/>
</dbReference>
<dbReference type="InterPro" id="IPR021401">
    <property type="entry name" value="DUF3040"/>
</dbReference>
<feature type="transmembrane region" description="Helical" evidence="2">
    <location>
        <begin position="42"/>
        <end position="60"/>
    </location>
</feature>
<comment type="caution">
    <text evidence="3">The sequence shown here is derived from an EMBL/GenBank/DDBJ whole genome shotgun (WGS) entry which is preliminary data.</text>
</comment>
<keyword evidence="4" id="KW-1185">Reference proteome</keyword>
<name>A0ABR6U2Y5_9ACTN</name>
<dbReference type="Pfam" id="PF11239">
    <property type="entry name" value="DUF3040"/>
    <property type="match status" value="1"/>
</dbReference>
<proteinExistence type="predicted"/>
<feature type="transmembrane region" description="Helical" evidence="2">
    <location>
        <begin position="66"/>
        <end position="86"/>
    </location>
</feature>
<evidence type="ECO:0000313" key="4">
    <source>
        <dbReference type="Proteomes" id="UP000604001"/>
    </source>
</evidence>
<organism evidence="3 4">
    <name type="scientific">Nocardioides deserti</name>
    <dbReference type="NCBI Taxonomy" id="1588644"/>
    <lineage>
        <taxon>Bacteria</taxon>
        <taxon>Bacillati</taxon>
        <taxon>Actinomycetota</taxon>
        <taxon>Actinomycetes</taxon>
        <taxon>Propionibacteriales</taxon>
        <taxon>Nocardioidaceae</taxon>
        <taxon>Nocardioides</taxon>
    </lineage>
</organism>
<dbReference type="RefSeq" id="WP_186344077.1">
    <property type="nucleotide sequence ID" value="NZ_JACMYC010000001.1"/>
</dbReference>
<protein>
    <submittedName>
        <fullName evidence="3">DUF3040 domain-containing protein</fullName>
    </submittedName>
</protein>
<sequence length="150" mass="16365">MPLSEEELRLLEQMERALSEEDPKFASTLRGTSLRRSARRRAIAAGACFVAGVALLMTGVVTQLPVVGIVGFLVMLGAGTVALTSLRGQAAAAAAPADPRQAEHPSRFTVIDGGRKSRPRRTRRPSGSSGSFMERMEERWRRRREQNGGF</sequence>
<accession>A0ABR6U2Y5</accession>
<feature type="region of interest" description="Disordered" evidence="1">
    <location>
        <begin position="92"/>
        <end position="150"/>
    </location>
</feature>
<reference evidence="3 4" key="1">
    <citation type="submission" date="2020-08" db="EMBL/GenBank/DDBJ databases">
        <title>novel species in genus Nocardioides.</title>
        <authorList>
            <person name="Zhang G."/>
        </authorList>
    </citation>
    <scope>NUCLEOTIDE SEQUENCE [LARGE SCALE GENOMIC DNA]</scope>
    <source>
        <strain evidence="3 4">SC8A-24</strain>
    </source>
</reference>
<evidence type="ECO:0000256" key="1">
    <source>
        <dbReference type="SAM" id="MobiDB-lite"/>
    </source>
</evidence>
<evidence type="ECO:0000313" key="3">
    <source>
        <dbReference type="EMBL" id="MBC2958772.1"/>
    </source>
</evidence>
<keyword evidence="2" id="KW-0812">Transmembrane</keyword>
<evidence type="ECO:0000256" key="2">
    <source>
        <dbReference type="SAM" id="Phobius"/>
    </source>
</evidence>
<gene>
    <name evidence="3" type="ORF">H7344_00510</name>
</gene>
<keyword evidence="2" id="KW-0472">Membrane</keyword>
<keyword evidence="2" id="KW-1133">Transmembrane helix</keyword>